<dbReference type="Proteomes" id="UP000254209">
    <property type="component" value="Unassembled WGS sequence"/>
</dbReference>
<dbReference type="AlphaFoldDB" id="A0A376BV01"/>
<dbReference type="RefSeq" id="WP_034291449.1">
    <property type="nucleotide sequence ID" value="NZ_CP091519.2"/>
</dbReference>
<name>A0A376BV01_9NEIS</name>
<gene>
    <name evidence="1" type="ORF">NCTC10283_02203</name>
</gene>
<evidence type="ECO:0000313" key="2">
    <source>
        <dbReference type="Proteomes" id="UP000254209"/>
    </source>
</evidence>
<evidence type="ECO:0000313" key="1">
    <source>
        <dbReference type="EMBL" id="SSY80643.1"/>
    </source>
</evidence>
<keyword evidence="2" id="KW-1185">Reference proteome</keyword>
<sequence length="117" mass="12693">MISIQFMLRKQGKDIGQITWERETVHKRGFDLPVSGRLSGDDVAVHTLQSAIDQAVSAQIVDVSPQPAGGNPIEAPLVYDSEMVSVFDYAGFDVPPEFDDIIQRMTGSAHGVAGVCY</sequence>
<dbReference type="OrthoDB" id="9882750at2"/>
<proteinExistence type="predicted"/>
<reference evidence="1 2" key="1">
    <citation type="submission" date="2018-06" db="EMBL/GenBank/DDBJ databases">
        <authorList>
            <consortium name="Pathogen Informatics"/>
            <person name="Doyle S."/>
        </authorList>
    </citation>
    <scope>NUCLEOTIDE SEQUENCE [LARGE SCALE GENOMIC DNA]</scope>
    <source>
        <strain evidence="1 2">NCTC10283</strain>
    </source>
</reference>
<protein>
    <submittedName>
        <fullName evidence="1">Uncharacterized protein</fullName>
    </submittedName>
</protein>
<dbReference type="EMBL" id="UFSO01000003">
    <property type="protein sequence ID" value="SSY80643.1"/>
    <property type="molecule type" value="Genomic_DNA"/>
</dbReference>
<accession>A0A376BV01</accession>
<dbReference type="STRING" id="1120980.GCA_000745955_00553"/>
<organism evidence="1 2">
    <name type="scientific">Alysiella crassa</name>
    <dbReference type="NCBI Taxonomy" id="153491"/>
    <lineage>
        <taxon>Bacteria</taxon>
        <taxon>Pseudomonadati</taxon>
        <taxon>Pseudomonadota</taxon>
        <taxon>Betaproteobacteria</taxon>
        <taxon>Neisseriales</taxon>
        <taxon>Neisseriaceae</taxon>
        <taxon>Alysiella</taxon>
    </lineage>
</organism>